<dbReference type="KEGG" id="saqi:AXG55_00705"/>
<dbReference type="EMBL" id="CP017834">
    <property type="protein sequence ID" value="APJ04818.1"/>
    <property type="molecule type" value="Genomic_DNA"/>
</dbReference>
<dbReference type="KEGG" id="saqi:AXG55_04610"/>
<dbReference type="EMBL" id="CP017834">
    <property type="protein sequence ID" value="APJ03222.1"/>
    <property type="molecule type" value="Genomic_DNA"/>
</dbReference>
<evidence type="ECO:0000313" key="10">
    <source>
        <dbReference type="EMBL" id="APJ04338.1"/>
    </source>
</evidence>
<dbReference type="KEGG" id="saqi:AXG55_01865"/>
<accession>A0A1L4CX50</accession>
<proteinExistence type="predicted"/>
<dbReference type="InterPro" id="IPR002514">
    <property type="entry name" value="Transposase_8"/>
</dbReference>
<feature type="coiled-coil region" evidence="1">
    <location>
        <begin position="52"/>
        <end position="86"/>
    </location>
</feature>
<dbReference type="Pfam" id="PF01527">
    <property type="entry name" value="HTH_Tnp_1"/>
    <property type="match status" value="1"/>
</dbReference>
<evidence type="ECO:0000313" key="8">
    <source>
        <dbReference type="EMBL" id="APJ03222.1"/>
    </source>
</evidence>
<evidence type="ECO:0000313" key="11">
    <source>
        <dbReference type="EMBL" id="APJ04451.1"/>
    </source>
</evidence>
<name>A0A1L4CX50_9BACT</name>
<evidence type="ECO:0000313" key="6">
    <source>
        <dbReference type="EMBL" id="APJ02896.1"/>
    </source>
</evidence>
<evidence type="ECO:0000313" key="9">
    <source>
        <dbReference type="EMBL" id="APJ03732.1"/>
    </source>
</evidence>
<sequence>MVKKKSVKSQYSLEFKNQVLEVLENSPKSMAQIAREFEVSYPTLNSWKRSIGEKENSNIKKNSDELKKLKREYELLKKENEILKKAASFFAKQLD</sequence>
<feature type="domain" description="HTH psq-type" evidence="2">
    <location>
        <begin position="1"/>
        <end position="54"/>
    </location>
</feature>
<evidence type="ECO:0000256" key="1">
    <source>
        <dbReference type="SAM" id="Coils"/>
    </source>
</evidence>
<dbReference type="EMBL" id="CP017834">
    <property type="protein sequence ID" value="APJ03050.1"/>
    <property type="molecule type" value="Genomic_DNA"/>
</dbReference>
<dbReference type="EMBL" id="CP017834">
    <property type="protein sequence ID" value="APJ04457.1"/>
    <property type="molecule type" value="Genomic_DNA"/>
</dbReference>
<dbReference type="KEGG" id="saqi:AXG55_11240"/>
<dbReference type="GO" id="GO:0004803">
    <property type="term" value="F:transposase activity"/>
    <property type="evidence" value="ECO:0007669"/>
    <property type="project" value="InterPro"/>
</dbReference>
<dbReference type="EMBL" id="CP017834">
    <property type="protein sequence ID" value="APJ02896.1"/>
    <property type="molecule type" value="Genomic_DNA"/>
</dbReference>
<protein>
    <recommendedName>
        <fullName evidence="2">HTH psq-type domain-containing protein</fullName>
    </recommendedName>
</protein>
<dbReference type="KEGG" id="saqi:AXG55_13285"/>
<gene>
    <name evidence="3" type="ORF">AXG55_00705</name>
    <name evidence="4" type="ORF">AXG55_01865</name>
    <name evidence="5" type="ORF">AXG55_01960</name>
    <name evidence="6" type="ORF">AXG55_02745</name>
    <name evidence="7" type="ORF">AXG55_03640</name>
    <name evidence="8" type="ORF">AXG55_04610</name>
    <name evidence="9" type="ORF">AXG55_07355</name>
    <name evidence="10" type="ORF">AXG55_10640</name>
    <name evidence="11" type="ORF">AXG55_11240</name>
    <name evidence="12" type="ORF">AXG55_11270</name>
    <name evidence="13" type="ORF">AXG55_11315</name>
    <name evidence="14" type="ORF">AXG55_13285</name>
</gene>
<dbReference type="KEGG" id="saqi:AXG55_02745"/>
<evidence type="ECO:0000313" key="7">
    <source>
        <dbReference type="EMBL" id="APJ03050.1"/>
    </source>
</evidence>
<dbReference type="PROSITE" id="PS50960">
    <property type="entry name" value="HTH_PSQ"/>
    <property type="match status" value="1"/>
</dbReference>
<dbReference type="EMBL" id="CP017834">
    <property type="protein sequence ID" value="APJ02737.1"/>
    <property type="molecule type" value="Genomic_DNA"/>
</dbReference>
<dbReference type="OrthoDB" id="7064550at2"/>
<keyword evidence="15" id="KW-1185">Reference proteome</keyword>
<dbReference type="KEGG" id="saqi:AXG55_11315"/>
<evidence type="ECO:0000313" key="15">
    <source>
        <dbReference type="Proteomes" id="UP000184731"/>
    </source>
</evidence>
<dbReference type="AlphaFoldDB" id="A0A1L4CX50"/>
<evidence type="ECO:0000313" key="5">
    <source>
        <dbReference type="EMBL" id="APJ02753.1"/>
    </source>
</evidence>
<dbReference type="InterPro" id="IPR009057">
    <property type="entry name" value="Homeodomain-like_sf"/>
</dbReference>
<evidence type="ECO:0000259" key="2">
    <source>
        <dbReference type="PROSITE" id="PS50960"/>
    </source>
</evidence>
<evidence type="ECO:0000313" key="14">
    <source>
        <dbReference type="EMBL" id="APJ04818.1"/>
    </source>
</evidence>
<dbReference type="EMBL" id="CP017834">
    <property type="protein sequence ID" value="APJ04466.1"/>
    <property type="molecule type" value="Genomic_DNA"/>
</dbReference>
<dbReference type="EMBL" id="CP017834">
    <property type="protein sequence ID" value="APJ03732.1"/>
    <property type="molecule type" value="Genomic_DNA"/>
</dbReference>
<dbReference type="GO" id="GO:0006313">
    <property type="term" value="P:DNA transposition"/>
    <property type="evidence" value="ECO:0007669"/>
    <property type="project" value="InterPro"/>
</dbReference>
<dbReference type="Proteomes" id="UP000184731">
    <property type="component" value="Chromosome"/>
</dbReference>
<dbReference type="InterPro" id="IPR007889">
    <property type="entry name" value="HTH_Psq"/>
</dbReference>
<dbReference type="SUPFAM" id="SSF46689">
    <property type="entry name" value="Homeodomain-like"/>
    <property type="match status" value="1"/>
</dbReference>
<dbReference type="EMBL" id="CP017834">
    <property type="protein sequence ID" value="APJ02530.1"/>
    <property type="molecule type" value="Genomic_DNA"/>
</dbReference>
<dbReference type="EMBL" id="CP017834">
    <property type="protein sequence ID" value="APJ02753.1"/>
    <property type="molecule type" value="Genomic_DNA"/>
</dbReference>
<dbReference type="GO" id="GO:0003677">
    <property type="term" value="F:DNA binding"/>
    <property type="evidence" value="ECO:0007669"/>
    <property type="project" value="InterPro"/>
</dbReference>
<dbReference type="KEGG" id="saqi:AXG55_11270"/>
<dbReference type="STRING" id="1915309.AXG55_00705"/>
<dbReference type="KEGG" id="saqi:AXG55_01960"/>
<dbReference type="RefSeq" id="WP_148696238.1">
    <property type="nucleotide sequence ID" value="NZ_CP017834.1"/>
</dbReference>
<evidence type="ECO:0000313" key="13">
    <source>
        <dbReference type="EMBL" id="APJ04466.1"/>
    </source>
</evidence>
<evidence type="ECO:0000313" key="4">
    <source>
        <dbReference type="EMBL" id="APJ02737.1"/>
    </source>
</evidence>
<dbReference type="Gene3D" id="1.10.10.60">
    <property type="entry name" value="Homeodomain-like"/>
    <property type="match status" value="1"/>
</dbReference>
<organism evidence="3 15">
    <name type="scientific">Silvanigrella aquatica</name>
    <dbReference type="NCBI Taxonomy" id="1915309"/>
    <lineage>
        <taxon>Bacteria</taxon>
        <taxon>Pseudomonadati</taxon>
        <taxon>Bdellovibrionota</taxon>
        <taxon>Oligoflexia</taxon>
        <taxon>Silvanigrellales</taxon>
        <taxon>Silvanigrellaceae</taxon>
        <taxon>Silvanigrella</taxon>
    </lineage>
</organism>
<dbReference type="KEGG" id="saqi:AXG55_03640"/>
<dbReference type="EMBL" id="CP017834">
    <property type="protein sequence ID" value="APJ04451.1"/>
    <property type="molecule type" value="Genomic_DNA"/>
</dbReference>
<evidence type="ECO:0000313" key="12">
    <source>
        <dbReference type="EMBL" id="APJ04457.1"/>
    </source>
</evidence>
<reference evidence="3 15" key="1">
    <citation type="submission" date="2016-10" db="EMBL/GenBank/DDBJ databases">
        <title>Silvanigrella aquatica sp. nov., isolated from a freshwater lake located in the Black Forest, Germany, description of Silvanigrellaceae fam. nov., Silvanigrellales ord. nov., reclassification of the order Bdellovibrionales in the class Oligoflexia, reclassification of the families Bacteriovoracaceae and Halobacteriovoraceae in the new order Bacteriovoracales ord. nov., and reclassification of the family Pseudobacteriovoracaceae in the order Oligoflexiales.</title>
        <authorList>
            <person name="Hahn M.W."/>
            <person name="Schmidt J."/>
            <person name="Koll U."/>
            <person name="Rohde M."/>
            <person name="Verbag S."/>
            <person name="Pitt A."/>
            <person name="Nakai R."/>
            <person name="Naganuma T."/>
            <person name="Lang E."/>
        </authorList>
    </citation>
    <scope>NUCLEOTIDE SEQUENCE [LARGE SCALE GENOMIC DNA]</scope>
    <source>
        <strain evidence="3 15">MWH-Nonnen-W8red</strain>
    </source>
</reference>
<dbReference type="KEGG" id="saqi:AXG55_07355"/>
<keyword evidence="1" id="KW-0175">Coiled coil</keyword>
<dbReference type="EMBL" id="CP017834">
    <property type="protein sequence ID" value="APJ04338.1"/>
    <property type="molecule type" value="Genomic_DNA"/>
</dbReference>
<evidence type="ECO:0000313" key="3">
    <source>
        <dbReference type="EMBL" id="APJ02530.1"/>
    </source>
</evidence>
<dbReference type="KEGG" id="saqi:AXG55_10640"/>